<feature type="region of interest" description="Disordered" evidence="26">
    <location>
        <begin position="52"/>
        <end position="97"/>
    </location>
</feature>
<dbReference type="CDD" id="cd09601">
    <property type="entry name" value="M1_APN-Q_like"/>
    <property type="match status" value="2"/>
</dbReference>
<evidence type="ECO:0000256" key="16">
    <source>
        <dbReference type="ARBA" id="ARBA00022968"/>
    </source>
</evidence>
<keyword evidence="20" id="KW-1015">Disulfide bond</keyword>
<feature type="domain" description="Aminopeptidase N-like N-terminal" evidence="29">
    <location>
        <begin position="111"/>
        <end position="296"/>
    </location>
</feature>
<dbReference type="InterPro" id="IPR042097">
    <property type="entry name" value="Aminopeptidase_N-like_N_sf"/>
</dbReference>
<evidence type="ECO:0000259" key="27">
    <source>
        <dbReference type="Pfam" id="PF01433"/>
    </source>
</evidence>
<keyword evidence="15" id="KW-0106">Calcium</keyword>
<dbReference type="Gene3D" id="1.10.390.10">
    <property type="entry name" value="Neutral Protease Domain 2"/>
    <property type="match status" value="2"/>
</dbReference>
<protein>
    <recommendedName>
        <fullName evidence="6">glutamyl aminopeptidase</fullName>
        <ecNumber evidence="6">3.4.11.7</ecNumber>
    </recommendedName>
</protein>
<dbReference type="GO" id="GO:0043171">
    <property type="term" value="P:peptide catabolic process"/>
    <property type="evidence" value="ECO:0007669"/>
    <property type="project" value="TreeGrafter"/>
</dbReference>
<evidence type="ECO:0000256" key="4">
    <source>
        <dbReference type="ARBA" id="ARBA00010136"/>
    </source>
</evidence>
<keyword evidence="10" id="KW-0645">Protease</keyword>
<dbReference type="Pfam" id="PF17900">
    <property type="entry name" value="Peptidase_M1_N"/>
    <property type="match status" value="2"/>
</dbReference>
<dbReference type="GO" id="GO:0005886">
    <property type="term" value="C:plasma membrane"/>
    <property type="evidence" value="ECO:0007669"/>
    <property type="project" value="UniProtKB-SubCell"/>
</dbReference>
<evidence type="ECO:0000256" key="13">
    <source>
        <dbReference type="ARBA" id="ARBA00022801"/>
    </source>
</evidence>
<keyword evidence="30" id="KW-1185">Reference proteome</keyword>
<evidence type="ECO:0000259" key="28">
    <source>
        <dbReference type="Pfam" id="PF11838"/>
    </source>
</evidence>
<organism evidence="30 31">
    <name type="scientific">Drosophila albomicans</name>
    <name type="common">Fruit fly</name>
    <dbReference type="NCBI Taxonomy" id="7291"/>
    <lineage>
        <taxon>Eukaryota</taxon>
        <taxon>Metazoa</taxon>
        <taxon>Ecdysozoa</taxon>
        <taxon>Arthropoda</taxon>
        <taxon>Hexapoda</taxon>
        <taxon>Insecta</taxon>
        <taxon>Pterygota</taxon>
        <taxon>Neoptera</taxon>
        <taxon>Endopterygota</taxon>
        <taxon>Diptera</taxon>
        <taxon>Brachycera</taxon>
        <taxon>Muscomorpha</taxon>
        <taxon>Ephydroidea</taxon>
        <taxon>Drosophilidae</taxon>
        <taxon>Drosophila</taxon>
    </lineage>
</organism>
<dbReference type="Proteomes" id="UP000515160">
    <property type="component" value="Chromosome 2R"/>
</dbReference>
<dbReference type="FunFam" id="1.10.390.10:FF:000016">
    <property type="entry name" value="Glutamyl aminopeptidase"/>
    <property type="match status" value="1"/>
</dbReference>
<evidence type="ECO:0000256" key="7">
    <source>
        <dbReference type="ARBA" id="ARBA00022438"/>
    </source>
</evidence>
<evidence type="ECO:0000256" key="14">
    <source>
        <dbReference type="ARBA" id="ARBA00022833"/>
    </source>
</evidence>
<dbReference type="RefSeq" id="XP_051862802.1">
    <property type="nucleotide sequence ID" value="XM_052006842.1"/>
</dbReference>
<comment type="similarity">
    <text evidence="4">Belongs to the peptidase M1 family.</text>
</comment>
<evidence type="ECO:0000256" key="20">
    <source>
        <dbReference type="ARBA" id="ARBA00023157"/>
    </source>
</evidence>
<evidence type="ECO:0000256" key="9">
    <source>
        <dbReference type="ARBA" id="ARBA00022622"/>
    </source>
</evidence>
<dbReference type="InterPro" id="IPR027268">
    <property type="entry name" value="Peptidase_M4/M1_CTD_sf"/>
</dbReference>
<dbReference type="InterPro" id="IPR014782">
    <property type="entry name" value="Peptidase_M1_dom"/>
</dbReference>
<evidence type="ECO:0000256" key="24">
    <source>
        <dbReference type="PIRSR" id="PIRSR634016-3"/>
    </source>
</evidence>
<keyword evidence="21" id="KW-0325">Glycoprotein</keyword>
<keyword evidence="14 24" id="KW-0862">Zinc</keyword>
<evidence type="ECO:0000256" key="3">
    <source>
        <dbReference type="ARBA" id="ARBA00004609"/>
    </source>
</evidence>
<keyword evidence="22" id="KW-0449">Lipoprotein</keyword>
<dbReference type="GO" id="GO:0070006">
    <property type="term" value="F:metalloaminopeptidase activity"/>
    <property type="evidence" value="ECO:0007669"/>
    <property type="project" value="TreeGrafter"/>
</dbReference>
<dbReference type="GO" id="GO:0042277">
    <property type="term" value="F:peptide binding"/>
    <property type="evidence" value="ECO:0007669"/>
    <property type="project" value="TreeGrafter"/>
</dbReference>
<evidence type="ECO:0000256" key="1">
    <source>
        <dbReference type="ARBA" id="ARBA00001703"/>
    </source>
</evidence>
<evidence type="ECO:0000256" key="17">
    <source>
        <dbReference type="ARBA" id="ARBA00022989"/>
    </source>
</evidence>
<feature type="active site" description="Proton acceptor" evidence="23">
    <location>
        <position position="409"/>
    </location>
</feature>
<keyword evidence="17" id="KW-1133">Transmembrane helix</keyword>
<feature type="binding site" evidence="24">
    <location>
        <position position="431"/>
    </location>
    <ligand>
        <name>Zn(2+)</name>
        <dbReference type="ChEBI" id="CHEBI:29105"/>
        <note>catalytic</note>
    </ligand>
</feature>
<dbReference type="Pfam" id="PF01433">
    <property type="entry name" value="Peptidase_M1"/>
    <property type="match status" value="2"/>
</dbReference>
<evidence type="ECO:0000256" key="6">
    <source>
        <dbReference type="ARBA" id="ARBA00012567"/>
    </source>
</evidence>
<evidence type="ECO:0000256" key="18">
    <source>
        <dbReference type="ARBA" id="ARBA00023049"/>
    </source>
</evidence>
<feature type="domain" description="Peptidase M1 membrane alanine aminopeptidase" evidence="27">
    <location>
        <begin position="1442"/>
        <end position="1660"/>
    </location>
</feature>
<dbReference type="GeneID" id="117576282"/>
<feature type="domain" description="ERAP1-like C-terminal" evidence="28">
    <location>
        <begin position="1743"/>
        <end position="2064"/>
    </location>
</feature>
<dbReference type="GO" id="GO:0004230">
    <property type="term" value="F:glutamyl aminopeptidase activity"/>
    <property type="evidence" value="ECO:0007669"/>
    <property type="project" value="UniProtKB-EC"/>
</dbReference>
<feature type="compositionally biased region" description="Polar residues" evidence="26">
    <location>
        <begin position="78"/>
        <end position="92"/>
    </location>
</feature>
<dbReference type="Pfam" id="PF11838">
    <property type="entry name" value="ERAP1_C"/>
    <property type="match status" value="2"/>
</dbReference>
<evidence type="ECO:0000313" key="31">
    <source>
        <dbReference type="RefSeq" id="XP_051862802.1"/>
    </source>
</evidence>
<dbReference type="GO" id="GO:0005615">
    <property type="term" value="C:extracellular space"/>
    <property type="evidence" value="ECO:0007669"/>
    <property type="project" value="TreeGrafter"/>
</dbReference>
<evidence type="ECO:0000256" key="25">
    <source>
        <dbReference type="PIRSR" id="PIRSR634016-4"/>
    </source>
</evidence>
<dbReference type="PANTHER" id="PTHR11533:SF276">
    <property type="entry name" value="GLUTAMYL AMINOPEPTIDASE"/>
    <property type="match status" value="1"/>
</dbReference>
<dbReference type="Gene3D" id="3.30.70.2800">
    <property type="match status" value="1"/>
</dbReference>
<dbReference type="InterPro" id="IPR001930">
    <property type="entry name" value="Peptidase_M1"/>
</dbReference>
<dbReference type="Pfam" id="PF13164">
    <property type="entry name" value="Diedel"/>
    <property type="match status" value="1"/>
</dbReference>
<dbReference type="PANTHER" id="PTHR11533">
    <property type="entry name" value="PROTEASE M1 ZINC METALLOPROTEASE"/>
    <property type="match status" value="1"/>
</dbReference>
<evidence type="ECO:0000256" key="8">
    <source>
        <dbReference type="ARBA" id="ARBA00022475"/>
    </source>
</evidence>
<keyword evidence="13" id="KW-0378">Hydrolase</keyword>
<feature type="domain" description="Aminopeptidase N-like N-terminal" evidence="29">
    <location>
        <begin position="1221"/>
        <end position="1402"/>
    </location>
</feature>
<keyword evidence="9" id="KW-0336">GPI-anchor</keyword>
<dbReference type="InterPro" id="IPR025061">
    <property type="entry name" value="Diedel"/>
</dbReference>
<dbReference type="InterPro" id="IPR034016">
    <property type="entry name" value="M1_APN-typ"/>
</dbReference>
<accession>A0A9C6TA85</accession>
<evidence type="ECO:0000259" key="29">
    <source>
        <dbReference type="Pfam" id="PF17900"/>
    </source>
</evidence>
<dbReference type="PRINTS" id="PR00756">
    <property type="entry name" value="ALADIPTASE"/>
</dbReference>
<evidence type="ECO:0000256" key="5">
    <source>
        <dbReference type="ARBA" id="ARBA00011748"/>
    </source>
</evidence>
<evidence type="ECO:0000313" key="30">
    <source>
        <dbReference type="Proteomes" id="UP000515160"/>
    </source>
</evidence>
<sequence length="2146" mass="244101">MIITAKLVSICLGVALTAFTVSTIVLAVQKSNLKDDLRDAQEKIDQLEAGFASTSTSTTTTTTTTVAPGPTEEGPSTVEPSSTTEGSSTADPGTTVAPEKIDYRLPTALTPTNYDLYLNPDIETGLFSGRETINITVNEATNQIVLHSLYLDIQNPSVYESTGTNVVVSGFTFDSVREFLIINLSQELTVGSFILLTLDFSGNMASKIVGLYSSSYLKADESRKWIATSKFEPTYARQAFPCFDEPALKATFEITLVHPVDGNYHALSNMNADLEINQGTYTEVMFAKSVPMSTYLACFIVSDFEAKSVDIDTKGIGNTFQMGVYATPDQIDKVDFALDVGKGVIEYYIEYFQIEYPLPKLDMAAIPDFVSGAMEHWGLVTYRETSLLYEAATSSAVNKQRIASVIAHEFAHMWFGNLVTMDWWNDLWLNEGFASFIEYLGVDSVFPEWQMRDQFIVGTLHAVLTLDGTLGSHPIIQTVENPDQITEIFDTITYSKGSSLVRMLEDFLGETIFRQAVTNYLNEYKYKNAVTDNFFTEIDKLELDYNVTDIMLTWTVQMGLPVVTIEKVSDTEYKLTQKRFLSNPNDYDEVHEASEFNYRWSIPITYTTSANSAVQREWFYYDQSEITITVPSAVEWIKFNHDQVGYYRVNYPNTLWEVLANQLVSSPETFTAGDRASLLNDAFALADATQLPYDVAFDMTKYLAKEEDYVPWSVAASKLTSLKRTLYYTSSYVKYKKYATALIEPIYTALTWTVGDDHLNNRLRVTALGAACSLGLEACLTEVGVQFNTWLAAPTQRPNPDVRDTVYYYGMQTVGNQETWETVWELFVNEADASEKSRLMYGLAAVQEPWLLQRYISLAWNEEYVRGQDYFTCLTYISANPMGESLVWDYVRENWLQLVARFGLNERYLGNLIPSITARFNTQTKLEEMEQFFAKYPEAGAGTAARVRALETVKNNIVWLAENLESVDAWLDRQSKQMDRVGVAIALYGLITVAVSVCCDESMVIKYNVTGHPYHVAGGAHVITLAANAKEAVMFEIWETTFLQNQNRYNINIIEMYHESLVYTGDQLWDYTTTESVCCDKAMVFKYNVTGKPCRVVGGMDSGHGCIIKICANGKAMQSNEHFCGKGPCNSYGCECQGGCQLGDWETTLLQAHESYNINIIDIHWENLFTFNLPVVALNVNMLKTDDRIHTVLFLLVAIIAMLNGLTAKNAINYRLPKALVPTNYKIHWSPRLDKGYFDGMAVIQIKVIKPTKQIILHSDKLFIRSVYVPGKRVVKYELDSVREFLIIDLKDKLLSNETIELMLGFKGKTQHKLSGMYTSSYQTLDGQQRNMVTTKFEPTYARQAFPCFDEPDMKATFSISVTHPSGRSYDAVSNMNKIKTLNMGKNTMAVFATSVPMSTYLACIIVSDFKKLNSTVKANGIGNDFQIDAYAQPHQLSKVQFALEVGTAITEYYIRYFKVPYPLPKLDMAAIPDFAAGAMEHWGLVTYRESLLLYDENYSSTWNKQYTASILAHEITHQWFGNLVTMKWWNDLWLNEGFANFMQWKGVNSVYPDWEMLDQFITEELHPVLIIDSKLSSHPIVQRAESPDQIIALFDTITYNKAGSILRMLENLVGSEKFEKAVTNYLIKFKYGNTVTDDFLTEVSALVDDFDVKHLMRTWTEQMGYPVLYVSRSFAGFTITQQRFLSNKESYNEAAEPSEFNYKWTIPVKYTLENFASDKVKSMIFHYDQDSVAIATYRKVKWIKLNVHQYGYYRVNYENSLWDQLINQLYDKHTRFHTTDRANLLDDAFSLADASQVSYNVPLRMLSYLVREKDFMPWYVAVAKLQILKNILFTTDIYNRFVKYARSLLVNVYPEVGWTVEENNHLRNRLRVSVLTAACSLGLPDCLSQAAQHFTTWLNNPTAANRPAPDLREVVYYYGMQQSSSESSWEKLLEIFKAETDASEKTKLMYGLSGVRDAKLLHRFLVLATNESIIRRHEYFNCFEAVAANPVGGPIAWNYYRNKWPQLVKRFGLHDRKMGTVIAKITDRFSTNVKLEEVQQFFKKYPEAGAGARSRQEAIETIKYNIKWLRENYAPIKNWVTKQSSSKNHANNSNFILTEKSSSKNHANNSNFILSEKSSSMNHANIPSVSESIEILIQLYHLLFK</sequence>
<feature type="binding site" evidence="24">
    <location>
        <position position="412"/>
    </location>
    <ligand>
        <name>Zn(2+)</name>
        <dbReference type="ChEBI" id="CHEBI:29105"/>
        <note>catalytic</note>
    </ligand>
</feature>
<keyword evidence="11" id="KW-0812">Transmembrane</keyword>
<comment type="subunit">
    <text evidence="5">Homodimer; disulfide-linked.</text>
</comment>
<dbReference type="FunFam" id="1.10.390.10:FF:000006">
    <property type="entry name" value="Puromycin-sensitive aminopeptidase"/>
    <property type="match status" value="1"/>
</dbReference>
<dbReference type="GO" id="GO:0005737">
    <property type="term" value="C:cytoplasm"/>
    <property type="evidence" value="ECO:0007669"/>
    <property type="project" value="TreeGrafter"/>
</dbReference>
<dbReference type="SUPFAM" id="SSF63737">
    <property type="entry name" value="Leukotriene A4 hydrolase N-terminal domain"/>
    <property type="match status" value="2"/>
</dbReference>
<evidence type="ECO:0000256" key="21">
    <source>
        <dbReference type="ARBA" id="ARBA00023180"/>
    </source>
</evidence>
<evidence type="ECO:0000256" key="26">
    <source>
        <dbReference type="SAM" id="MobiDB-lite"/>
    </source>
</evidence>
<reference evidence="31" key="1">
    <citation type="submission" date="2025-08" db="UniProtKB">
        <authorList>
            <consortium name="RefSeq"/>
        </authorList>
    </citation>
    <scope>IDENTIFICATION</scope>
    <source>
        <strain evidence="31">15112-1751.03</strain>
        <tissue evidence="31">Whole Adult</tissue>
    </source>
</reference>
<dbReference type="InterPro" id="IPR045357">
    <property type="entry name" value="Aminopeptidase_N-like_N"/>
</dbReference>
<evidence type="ECO:0000256" key="11">
    <source>
        <dbReference type="ARBA" id="ARBA00022692"/>
    </source>
</evidence>
<evidence type="ECO:0000256" key="22">
    <source>
        <dbReference type="ARBA" id="ARBA00023288"/>
    </source>
</evidence>
<evidence type="ECO:0000256" key="12">
    <source>
        <dbReference type="ARBA" id="ARBA00022723"/>
    </source>
</evidence>
<keyword evidence="12 24" id="KW-0479">Metal-binding</keyword>
<feature type="binding site" evidence="24">
    <location>
        <position position="408"/>
    </location>
    <ligand>
        <name>Zn(2+)</name>
        <dbReference type="ChEBI" id="CHEBI:29105"/>
        <note>catalytic</note>
    </ligand>
</feature>
<evidence type="ECO:0000256" key="19">
    <source>
        <dbReference type="ARBA" id="ARBA00023136"/>
    </source>
</evidence>
<feature type="domain" description="Peptidase M1 membrane alanine aminopeptidase" evidence="27">
    <location>
        <begin position="336"/>
        <end position="554"/>
    </location>
</feature>
<evidence type="ECO:0000256" key="10">
    <source>
        <dbReference type="ARBA" id="ARBA00022670"/>
    </source>
</evidence>
<dbReference type="SUPFAM" id="SSF55486">
    <property type="entry name" value="Metalloproteases ('zincins'), catalytic domain"/>
    <property type="match status" value="2"/>
</dbReference>
<dbReference type="EC" id="3.4.11.7" evidence="6"/>
<evidence type="ECO:0000256" key="15">
    <source>
        <dbReference type="ARBA" id="ARBA00022837"/>
    </source>
</evidence>
<dbReference type="Gene3D" id="2.60.40.1910">
    <property type="match status" value="2"/>
</dbReference>
<feature type="site" description="Transition state stabilizer" evidence="25">
    <location>
        <position position="494"/>
    </location>
</feature>
<dbReference type="FunFam" id="2.60.40.1730:FF:000012">
    <property type="entry name" value="Aminopeptidase N"/>
    <property type="match status" value="2"/>
</dbReference>
<gene>
    <name evidence="31" type="primary">LOC117576282</name>
</gene>
<keyword evidence="7" id="KW-0031">Aminopeptidase</keyword>
<keyword evidence="16" id="KW-0735">Signal-anchor</keyword>
<comment type="subcellular location">
    <subcellularLocation>
        <location evidence="3">Cell membrane</location>
        <topology evidence="3">Lipid-anchor</topology>
        <topology evidence="3">GPI-anchor</topology>
    </subcellularLocation>
    <subcellularLocation>
        <location evidence="2">Cell membrane</location>
        <topology evidence="2">Single-pass type II membrane protein</topology>
    </subcellularLocation>
</comment>
<evidence type="ECO:0000256" key="2">
    <source>
        <dbReference type="ARBA" id="ARBA00004401"/>
    </source>
</evidence>
<dbReference type="OrthoDB" id="510539at2759"/>
<keyword evidence="8" id="KW-1003">Cell membrane</keyword>
<proteinExistence type="inferred from homology"/>
<dbReference type="GO" id="GO:0008270">
    <property type="term" value="F:zinc ion binding"/>
    <property type="evidence" value="ECO:0007669"/>
    <property type="project" value="InterPro"/>
</dbReference>
<evidence type="ECO:0000256" key="23">
    <source>
        <dbReference type="PIRSR" id="PIRSR634016-1"/>
    </source>
</evidence>
<dbReference type="GO" id="GO:0006508">
    <property type="term" value="P:proteolysis"/>
    <property type="evidence" value="ECO:0007669"/>
    <property type="project" value="UniProtKB-KW"/>
</dbReference>
<feature type="domain" description="ERAP1-like C-terminal" evidence="28">
    <location>
        <begin position="636"/>
        <end position="954"/>
    </location>
</feature>
<comment type="cofactor">
    <cofactor evidence="24">
        <name>Zn(2+)</name>
        <dbReference type="ChEBI" id="CHEBI:29105"/>
    </cofactor>
    <text evidence="24">Binds 1 zinc ion per subunit.</text>
</comment>
<dbReference type="Gene3D" id="1.25.50.20">
    <property type="match status" value="2"/>
</dbReference>
<dbReference type="FunFam" id="2.60.40.1910:FF:000003">
    <property type="entry name" value="Aminopeptidase"/>
    <property type="match status" value="2"/>
</dbReference>
<dbReference type="InterPro" id="IPR050344">
    <property type="entry name" value="Peptidase_M1_aminopeptidases"/>
</dbReference>
<comment type="catalytic activity">
    <reaction evidence="1">
        <text>Release of N-terminal glutamate (and to a lesser extent aspartate) from a peptide.</text>
        <dbReference type="EC" id="3.4.11.7"/>
    </reaction>
</comment>
<dbReference type="GO" id="GO:0098552">
    <property type="term" value="C:side of membrane"/>
    <property type="evidence" value="ECO:0007669"/>
    <property type="project" value="UniProtKB-KW"/>
</dbReference>
<feature type="compositionally biased region" description="Low complexity" evidence="26">
    <location>
        <begin position="53"/>
        <end position="65"/>
    </location>
</feature>
<dbReference type="Gene3D" id="2.60.40.1730">
    <property type="entry name" value="tricorn interacting facor f3 domain"/>
    <property type="match status" value="2"/>
</dbReference>
<name>A0A9C6TA85_DROAB</name>
<dbReference type="FunFam" id="1.25.50.20:FF:000001">
    <property type="entry name" value="Aminopeptidase"/>
    <property type="match status" value="2"/>
</dbReference>
<dbReference type="InterPro" id="IPR024571">
    <property type="entry name" value="ERAP1-like_C_dom"/>
</dbReference>
<keyword evidence="18" id="KW-0482">Metalloprotease</keyword>
<keyword evidence="19" id="KW-0472">Membrane</keyword>